<organism evidence="5 6">
    <name type="scientific">Nematostella vectensis</name>
    <name type="common">Starlet sea anemone</name>
    <dbReference type="NCBI Taxonomy" id="45351"/>
    <lineage>
        <taxon>Eukaryota</taxon>
        <taxon>Metazoa</taxon>
        <taxon>Cnidaria</taxon>
        <taxon>Anthozoa</taxon>
        <taxon>Hexacorallia</taxon>
        <taxon>Actiniaria</taxon>
        <taxon>Edwardsiidae</taxon>
        <taxon>Nematostella</taxon>
    </lineage>
</organism>
<keyword evidence="2" id="KW-0804">Transcription</keyword>
<accession>A7SDQ6</accession>
<dbReference type="STRING" id="45351.A7SDQ6"/>
<evidence type="ECO:0000256" key="2">
    <source>
        <dbReference type="ARBA" id="ARBA00023163"/>
    </source>
</evidence>
<evidence type="ECO:0000313" key="5">
    <source>
        <dbReference type="EMBL" id="EDO38119.1"/>
    </source>
</evidence>
<dbReference type="PANTHER" id="PTHR13964:SF27">
    <property type="entry name" value="HAT-TRICK, ISOFORM D"/>
    <property type="match status" value="1"/>
</dbReference>
<protein>
    <recommendedName>
        <fullName evidence="4">ARID domain-containing protein</fullName>
    </recommendedName>
</protein>
<dbReference type="OMA" id="KMGIAIM"/>
<dbReference type="InterPro" id="IPR001606">
    <property type="entry name" value="ARID_dom"/>
</dbReference>
<feature type="domain" description="ARID" evidence="4">
    <location>
        <begin position="1"/>
        <end position="82"/>
    </location>
</feature>
<keyword evidence="1" id="KW-0805">Transcription regulation</keyword>
<dbReference type="InterPro" id="IPR036431">
    <property type="entry name" value="ARID_dom_sf"/>
</dbReference>
<dbReference type="AlphaFoldDB" id="A7SDQ6"/>
<keyword evidence="6" id="KW-1185">Reference proteome</keyword>
<dbReference type="Gene3D" id="1.10.150.60">
    <property type="entry name" value="ARID DNA-binding domain"/>
    <property type="match status" value="1"/>
</dbReference>
<dbReference type="SUPFAM" id="SSF46774">
    <property type="entry name" value="ARID-like"/>
    <property type="match status" value="1"/>
</dbReference>
<dbReference type="InterPro" id="IPR051232">
    <property type="entry name" value="ARID/SWI1_ChromRemod"/>
</dbReference>
<keyword evidence="3" id="KW-0539">Nucleus</keyword>
<evidence type="ECO:0000256" key="1">
    <source>
        <dbReference type="ARBA" id="ARBA00023015"/>
    </source>
</evidence>
<evidence type="ECO:0000259" key="4">
    <source>
        <dbReference type="PROSITE" id="PS51011"/>
    </source>
</evidence>
<dbReference type="Pfam" id="PF01388">
    <property type="entry name" value="ARID"/>
    <property type="match status" value="1"/>
</dbReference>
<reference evidence="5 6" key="1">
    <citation type="journal article" date="2007" name="Science">
        <title>Sea anemone genome reveals ancestral eumetazoan gene repertoire and genomic organization.</title>
        <authorList>
            <person name="Putnam N.H."/>
            <person name="Srivastava M."/>
            <person name="Hellsten U."/>
            <person name="Dirks B."/>
            <person name="Chapman J."/>
            <person name="Salamov A."/>
            <person name="Terry A."/>
            <person name="Shapiro H."/>
            <person name="Lindquist E."/>
            <person name="Kapitonov V.V."/>
            <person name="Jurka J."/>
            <person name="Genikhovich G."/>
            <person name="Grigoriev I.V."/>
            <person name="Lucas S.M."/>
            <person name="Steele R.E."/>
            <person name="Finnerty J.R."/>
            <person name="Technau U."/>
            <person name="Martindale M.Q."/>
            <person name="Rokhsar D.S."/>
        </authorList>
    </citation>
    <scope>NUCLEOTIDE SEQUENCE [LARGE SCALE GENOMIC DNA]</scope>
    <source>
        <strain evidence="6">CH2 X CH6</strain>
    </source>
</reference>
<dbReference type="PROSITE" id="PS51011">
    <property type="entry name" value="ARID"/>
    <property type="match status" value="1"/>
</dbReference>
<dbReference type="PANTHER" id="PTHR13964">
    <property type="entry name" value="RBP-RELATED"/>
    <property type="match status" value="1"/>
</dbReference>
<dbReference type="PhylomeDB" id="A7SDQ6"/>
<name>A7SDQ6_NEMVE</name>
<dbReference type="SMART" id="SM01014">
    <property type="entry name" value="ARID"/>
    <property type="match status" value="1"/>
</dbReference>
<dbReference type="eggNOG" id="KOG2744">
    <property type="taxonomic scope" value="Eukaryota"/>
</dbReference>
<evidence type="ECO:0000313" key="6">
    <source>
        <dbReference type="Proteomes" id="UP000001593"/>
    </source>
</evidence>
<dbReference type="SMART" id="SM00501">
    <property type="entry name" value="BRIGHT"/>
    <property type="match status" value="1"/>
</dbReference>
<dbReference type="Proteomes" id="UP000001593">
    <property type="component" value="Unassembled WGS sequence"/>
</dbReference>
<proteinExistence type="predicted"/>
<dbReference type="HOGENOM" id="CLU_183434_0_0_1"/>
<sequence>DEKKEFMTKLTAFMDDRRTPITRPPVLGNQDLDLYKLYVLVQEFGGMEEVTNQQQWRNLYSKMGIAIMPPSASHHIKMAYKK</sequence>
<gene>
    <name evidence="5" type="ORF">NEMVEDRAFT_v1g114579</name>
</gene>
<dbReference type="GO" id="GO:0003677">
    <property type="term" value="F:DNA binding"/>
    <property type="evidence" value="ECO:0007669"/>
    <property type="project" value="InterPro"/>
</dbReference>
<feature type="non-terminal residue" evidence="5">
    <location>
        <position position="1"/>
    </location>
</feature>
<dbReference type="EMBL" id="DS469632">
    <property type="protein sequence ID" value="EDO38119.1"/>
    <property type="molecule type" value="Genomic_DNA"/>
</dbReference>
<evidence type="ECO:0000256" key="3">
    <source>
        <dbReference type="ARBA" id="ARBA00023242"/>
    </source>
</evidence>
<dbReference type="InParanoid" id="A7SDQ6"/>